<name>A0A4Y2G798_ARAVE</name>
<proteinExistence type="predicted"/>
<accession>A0A4Y2G798</accession>
<dbReference type="AlphaFoldDB" id="A0A4Y2G798"/>
<feature type="region of interest" description="Disordered" evidence="1">
    <location>
        <begin position="66"/>
        <end position="98"/>
    </location>
</feature>
<keyword evidence="3" id="KW-1185">Reference proteome</keyword>
<evidence type="ECO:0000256" key="1">
    <source>
        <dbReference type="SAM" id="MobiDB-lite"/>
    </source>
</evidence>
<reference evidence="2 3" key="1">
    <citation type="journal article" date="2019" name="Sci. Rep.">
        <title>Orb-weaving spider Araneus ventricosus genome elucidates the spidroin gene catalogue.</title>
        <authorList>
            <person name="Kono N."/>
            <person name="Nakamura H."/>
            <person name="Ohtoshi R."/>
            <person name="Moran D.A.P."/>
            <person name="Shinohara A."/>
            <person name="Yoshida Y."/>
            <person name="Fujiwara M."/>
            <person name="Mori M."/>
            <person name="Tomita M."/>
            <person name="Arakawa K."/>
        </authorList>
    </citation>
    <scope>NUCLEOTIDE SEQUENCE [LARGE SCALE GENOMIC DNA]</scope>
</reference>
<sequence length="98" mass="10921">MFIFSYINVPFLKQHEGCFWTNLVILNRGQMTRTTAGLAPLFPSSRITPAGECLATAYDSACNRPKHDGSSVESGFQPGTLRLRSRDLTTRPPWPYGT</sequence>
<evidence type="ECO:0000313" key="2">
    <source>
        <dbReference type="EMBL" id="GBM48646.1"/>
    </source>
</evidence>
<organism evidence="2 3">
    <name type="scientific">Araneus ventricosus</name>
    <name type="common">Orbweaver spider</name>
    <name type="synonym">Epeira ventricosa</name>
    <dbReference type="NCBI Taxonomy" id="182803"/>
    <lineage>
        <taxon>Eukaryota</taxon>
        <taxon>Metazoa</taxon>
        <taxon>Ecdysozoa</taxon>
        <taxon>Arthropoda</taxon>
        <taxon>Chelicerata</taxon>
        <taxon>Arachnida</taxon>
        <taxon>Araneae</taxon>
        <taxon>Araneomorphae</taxon>
        <taxon>Entelegynae</taxon>
        <taxon>Araneoidea</taxon>
        <taxon>Araneidae</taxon>
        <taxon>Araneus</taxon>
    </lineage>
</organism>
<protein>
    <submittedName>
        <fullName evidence="2">Uncharacterized protein</fullName>
    </submittedName>
</protein>
<evidence type="ECO:0000313" key="3">
    <source>
        <dbReference type="Proteomes" id="UP000499080"/>
    </source>
</evidence>
<comment type="caution">
    <text evidence="2">The sequence shown here is derived from an EMBL/GenBank/DDBJ whole genome shotgun (WGS) entry which is preliminary data.</text>
</comment>
<gene>
    <name evidence="2" type="ORF">AVEN_135017_1</name>
</gene>
<dbReference type="Proteomes" id="UP000499080">
    <property type="component" value="Unassembled WGS sequence"/>
</dbReference>
<dbReference type="EMBL" id="BGPR01001222">
    <property type="protein sequence ID" value="GBM48646.1"/>
    <property type="molecule type" value="Genomic_DNA"/>
</dbReference>